<evidence type="ECO:0000313" key="3">
    <source>
        <dbReference type="Proteomes" id="UP000215914"/>
    </source>
</evidence>
<name>A0A9K3HKQ1_HELAN</name>
<dbReference type="AlphaFoldDB" id="A0A9K3HKQ1"/>
<organism evidence="2 3">
    <name type="scientific">Helianthus annuus</name>
    <name type="common">Common sunflower</name>
    <dbReference type="NCBI Taxonomy" id="4232"/>
    <lineage>
        <taxon>Eukaryota</taxon>
        <taxon>Viridiplantae</taxon>
        <taxon>Streptophyta</taxon>
        <taxon>Embryophyta</taxon>
        <taxon>Tracheophyta</taxon>
        <taxon>Spermatophyta</taxon>
        <taxon>Magnoliopsida</taxon>
        <taxon>eudicotyledons</taxon>
        <taxon>Gunneridae</taxon>
        <taxon>Pentapetalae</taxon>
        <taxon>asterids</taxon>
        <taxon>campanulids</taxon>
        <taxon>Asterales</taxon>
        <taxon>Asteraceae</taxon>
        <taxon>Asteroideae</taxon>
        <taxon>Heliantheae alliance</taxon>
        <taxon>Heliantheae</taxon>
        <taxon>Helianthus</taxon>
    </lineage>
</organism>
<sequence length="56" mass="6686">MKNTCHKPQSPRIGPSYLEPPRRWLAPHTTPPQPLPIEIPHPWQQQQPWPLLRFLF</sequence>
<feature type="region of interest" description="Disordered" evidence="1">
    <location>
        <begin position="1"/>
        <end position="40"/>
    </location>
</feature>
<evidence type="ECO:0000256" key="1">
    <source>
        <dbReference type="SAM" id="MobiDB-lite"/>
    </source>
</evidence>
<comment type="caution">
    <text evidence="2">The sequence shown here is derived from an EMBL/GenBank/DDBJ whole genome shotgun (WGS) entry which is preliminary data.</text>
</comment>
<dbReference type="EMBL" id="MNCJ02000326">
    <property type="protein sequence ID" value="KAF5779942.1"/>
    <property type="molecule type" value="Genomic_DNA"/>
</dbReference>
<protein>
    <submittedName>
        <fullName evidence="2">Uncharacterized protein</fullName>
    </submittedName>
</protein>
<reference evidence="2" key="1">
    <citation type="journal article" date="2017" name="Nature">
        <title>The sunflower genome provides insights into oil metabolism, flowering and Asterid evolution.</title>
        <authorList>
            <person name="Badouin H."/>
            <person name="Gouzy J."/>
            <person name="Grassa C.J."/>
            <person name="Murat F."/>
            <person name="Staton S.E."/>
            <person name="Cottret L."/>
            <person name="Lelandais-Briere C."/>
            <person name="Owens G.L."/>
            <person name="Carrere S."/>
            <person name="Mayjonade B."/>
            <person name="Legrand L."/>
            <person name="Gill N."/>
            <person name="Kane N.C."/>
            <person name="Bowers J.E."/>
            <person name="Hubner S."/>
            <person name="Bellec A."/>
            <person name="Berard A."/>
            <person name="Berges H."/>
            <person name="Blanchet N."/>
            <person name="Boniface M.C."/>
            <person name="Brunel D."/>
            <person name="Catrice O."/>
            <person name="Chaidir N."/>
            <person name="Claudel C."/>
            <person name="Donnadieu C."/>
            <person name="Faraut T."/>
            <person name="Fievet G."/>
            <person name="Helmstetter N."/>
            <person name="King M."/>
            <person name="Knapp S.J."/>
            <person name="Lai Z."/>
            <person name="Le Paslier M.C."/>
            <person name="Lippi Y."/>
            <person name="Lorenzon L."/>
            <person name="Mandel J.R."/>
            <person name="Marage G."/>
            <person name="Marchand G."/>
            <person name="Marquand E."/>
            <person name="Bret-Mestries E."/>
            <person name="Morien E."/>
            <person name="Nambeesan S."/>
            <person name="Nguyen T."/>
            <person name="Pegot-Espagnet P."/>
            <person name="Pouilly N."/>
            <person name="Raftis F."/>
            <person name="Sallet E."/>
            <person name="Schiex T."/>
            <person name="Thomas J."/>
            <person name="Vandecasteele C."/>
            <person name="Vares D."/>
            <person name="Vear F."/>
            <person name="Vautrin S."/>
            <person name="Crespi M."/>
            <person name="Mangin B."/>
            <person name="Burke J.M."/>
            <person name="Salse J."/>
            <person name="Munos S."/>
            <person name="Vincourt P."/>
            <person name="Rieseberg L.H."/>
            <person name="Langlade N.B."/>
        </authorList>
    </citation>
    <scope>NUCLEOTIDE SEQUENCE</scope>
    <source>
        <tissue evidence="2">Leaves</tissue>
    </source>
</reference>
<dbReference type="Proteomes" id="UP000215914">
    <property type="component" value="Unassembled WGS sequence"/>
</dbReference>
<keyword evidence="3" id="KW-1185">Reference proteome</keyword>
<dbReference type="Gramene" id="mRNA:HanXRQr2_Chr11g0466491">
    <property type="protein sequence ID" value="CDS:HanXRQr2_Chr11g0466491.1"/>
    <property type="gene ID" value="HanXRQr2_Chr11g0466491"/>
</dbReference>
<accession>A0A9K3HKQ1</accession>
<evidence type="ECO:0000313" key="2">
    <source>
        <dbReference type="EMBL" id="KAF5779942.1"/>
    </source>
</evidence>
<reference evidence="2" key="2">
    <citation type="submission" date="2020-06" db="EMBL/GenBank/DDBJ databases">
        <title>Helianthus annuus Genome sequencing and assembly Release 2.</title>
        <authorList>
            <person name="Gouzy J."/>
            <person name="Langlade N."/>
            <person name="Munos S."/>
        </authorList>
    </citation>
    <scope>NUCLEOTIDE SEQUENCE</scope>
    <source>
        <tissue evidence="2">Leaves</tissue>
    </source>
</reference>
<feature type="compositionally biased region" description="Pro residues" evidence="1">
    <location>
        <begin position="29"/>
        <end position="39"/>
    </location>
</feature>
<gene>
    <name evidence="2" type="ORF">HanXRQr2_Chr11g0466491</name>
</gene>
<proteinExistence type="predicted"/>